<evidence type="ECO:0000256" key="2">
    <source>
        <dbReference type="SAM" id="Phobius"/>
    </source>
</evidence>
<evidence type="ECO:0000256" key="1">
    <source>
        <dbReference type="SAM" id="MobiDB-lite"/>
    </source>
</evidence>
<reference evidence="3" key="1">
    <citation type="submission" date="2022-09" db="EMBL/GenBank/DDBJ databases">
        <title>Fusarium specimens isolated from Avocado Roots.</title>
        <authorList>
            <person name="Stajich J."/>
            <person name="Roper C."/>
            <person name="Heimlech-Rivalta G."/>
        </authorList>
    </citation>
    <scope>NUCLEOTIDE SEQUENCE</scope>
    <source>
        <strain evidence="3">A02</strain>
    </source>
</reference>
<dbReference type="Proteomes" id="UP001152087">
    <property type="component" value="Unassembled WGS sequence"/>
</dbReference>
<name>A0A9W8USZ1_9HYPO</name>
<gene>
    <name evidence="3" type="ORF">NW755_013449</name>
</gene>
<dbReference type="AlphaFoldDB" id="A0A9W8USZ1"/>
<organism evidence="3 4">
    <name type="scientific">Fusarium falciforme</name>
    <dbReference type="NCBI Taxonomy" id="195108"/>
    <lineage>
        <taxon>Eukaryota</taxon>
        <taxon>Fungi</taxon>
        <taxon>Dikarya</taxon>
        <taxon>Ascomycota</taxon>
        <taxon>Pezizomycotina</taxon>
        <taxon>Sordariomycetes</taxon>
        <taxon>Hypocreomycetidae</taxon>
        <taxon>Hypocreales</taxon>
        <taxon>Nectriaceae</taxon>
        <taxon>Fusarium</taxon>
        <taxon>Fusarium solani species complex</taxon>
    </lineage>
</organism>
<feature type="region of interest" description="Disordered" evidence="1">
    <location>
        <begin position="1"/>
        <end position="26"/>
    </location>
</feature>
<proteinExistence type="predicted"/>
<feature type="transmembrane region" description="Helical" evidence="2">
    <location>
        <begin position="61"/>
        <end position="79"/>
    </location>
</feature>
<keyword evidence="2" id="KW-1133">Transmembrane helix</keyword>
<accession>A0A9W8USZ1</accession>
<comment type="caution">
    <text evidence="3">The sequence shown here is derived from an EMBL/GenBank/DDBJ whole genome shotgun (WGS) entry which is preliminary data.</text>
</comment>
<keyword evidence="4" id="KW-1185">Reference proteome</keyword>
<keyword evidence="2" id="KW-0472">Membrane</keyword>
<protein>
    <submittedName>
        <fullName evidence="3">Uncharacterized protein</fullName>
    </submittedName>
</protein>
<keyword evidence="2" id="KW-0812">Transmembrane</keyword>
<sequence length="105" mass="11227">MNSADDKPSVNIDEAPPSQTHRKELDVTPIQEAAVEDAYHIKLGWRSWVSNDPSHASSNGIMAQVFVVVAAGSVIAFIIRDLGDGAVAGWIIQVPPPLIPFVVAL</sequence>
<evidence type="ECO:0000313" key="3">
    <source>
        <dbReference type="EMBL" id="KAJ4178110.1"/>
    </source>
</evidence>
<dbReference type="EMBL" id="JAOQAV010000082">
    <property type="protein sequence ID" value="KAJ4178110.1"/>
    <property type="molecule type" value="Genomic_DNA"/>
</dbReference>
<evidence type="ECO:0000313" key="4">
    <source>
        <dbReference type="Proteomes" id="UP001152087"/>
    </source>
</evidence>